<dbReference type="Proteomes" id="UP000016924">
    <property type="component" value="Unassembled WGS sequence"/>
</dbReference>
<evidence type="ECO:0000313" key="1">
    <source>
        <dbReference type="EMBL" id="EON69992.1"/>
    </source>
</evidence>
<dbReference type="EMBL" id="JH767652">
    <property type="protein sequence ID" value="EON69992.1"/>
    <property type="molecule type" value="Genomic_DNA"/>
</dbReference>
<dbReference type="AlphaFoldDB" id="R7Z757"/>
<sequence>MPDLRKQGWGIFFLYAAYSSPGTKNSRAPVPFPLYLAREHGVLHAQHIKKIVGGLESDNAGAVVYIDNEQGKEMVPTLVPYLEELFREMARPGPDNLAPVRPGFYNWEIGCSQMATSTPDLLTWAINIEPRFDQQYKIVNGKFISEPELYPLHTSTHKKFATQMPVGRQGVLVNYVPTEVPRNMKKFPTVADWNMDYSFVRDPRYPEANPWFTLSGSTKLRGDYNKDSLSMEIKAFDAPKSTVIEGTVIEPEAPIVLSSPNRAFSLDVSGNVVSASKPTNGSEWSAWVSLNLPNPKPVLRRLRALAAISPSQGETLVYYVSKNNQLCGRRKTQTADWTAPAVLAGDTLVHYFSNIITVATKKEGVLVLFIDSHVQLHMVRSLATPTDWPGALHMLIGEKTDKLLPGTGLAAAILASGQGIVLAIGRDLRLYFCNFTGVSQWTEPAPLGEEDQKLCSHSRLAAAAVEPDTVQVAAITNLGLACVYKLKASGSSWSLLGGRQPYPRVPPQDVPDGYTGESGTKTVADATHWSINPYGDIHLGMETEGMTLTCAGTFPGKSAILQRRINRLGDRWYRLP</sequence>
<proteinExistence type="predicted"/>
<keyword evidence="2" id="KW-1185">Reference proteome</keyword>
<reference evidence="2" key="1">
    <citation type="submission" date="2012-06" db="EMBL/GenBank/DDBJ databases">
        <title>The genome sequence of Coniosporium apollinis CBS 100218.</title>
        <authorList>
            <consortium name="The Broad Institute Genome Sequencing Platform"/>
            <person name="Cuomo C."/>
            <person name="Gorbushina A."/>
            <person name="Noack S."/>
            <person name="Walker B."/>
            <person name="Young S.K."/>
            <person name="Zeng Q."/>
            <person name="Gargeya S."/>
            <person name="Fitzgerald M."/>
            <person name="Haas B."/>
            <person name="Abouelleil A."/>
            <person name="Alvarado L."/>
            <person name="Arachchi H.M."/>
            <person name="Berlin A.M."/>
            <person name="Chapman S.B."/>
            <person name="Goldberg J."/>
            <person name="Griggs A."/>
            <person name="Gujja S."/>
            <person name="Hansen M."/>
            <person name="Howarth C."/>
            <person name="Imamovic A."/>
            <person name="Larimer J."/>
            <person name="McCowan C."/>
            <person name="Montmayeur A."/>
            <person name="Murphy C."/>
            <person name="Neiman D."/>
            <person name="Pearson M."/>
            <person name="Priest M."/>
            <person name="Roberts A."/>
            <person name="Saif S."/>
            <person name="Shea T."/>
            <person name="Sisk P."/>
            <person name="Sykes S."/>
            <person name="Wortman J."/>
            <person name="Nusbaum C."/>
            <person name="Birren B."/>
        </authorList>
    </citation>
    <scope>NUCLEOTIDE SEQUENCE [LARGE SCALE GENOMIC DNA]</scope>
    <source>
        <strain evidence="2">CBS 100218</strain>
    </source>
</reference>
<gene>
    <name evidence="1" type="ORF">W97_09258</name>
</gene>
<accession>R7Z757</accession>
<protein>
    <recommendedName>
        <fullName evidence="3">Fucose-specific lectin</fullName>
    </recommendedName>
</protein>
<name>R7Z757_CONA1</name>
<evidence type="ECO:0000313" key="2">
    <source>
        <dbReference type="Proteomes" id="UP000016924"/>
    </source>
</evidence>
<evidence type="ECO:0008006" key="3">
    <source>
        <dbReference type="Google" id="ProtNLM"/>
    </source>
</evidence>
<organism evidence="1 2">
    <name type="scientific">Coniosporium apollinis (strain CBS 100218)</name>
    <name type="common">Rock-inhabiting black yeast</name>
    <dbReference type="NCBI Taxonomy" id="1168221"/>
    <lineage>
        <taxon>Eukaryota</taxon>
        <taxon>Fungi</taxon>
        <taxon>Dikarya</taxon>
        <taxon>Ascomycota</taxon>
        <taxon>Pezizomycotina</taxon>
        <taxon>Dothideomycetes</taxon>
        <taxon>Dothideomycetes incertae sedis</taxon>
        <taxon>Coniosporium</taxon>
    </lineage>
</organism>
<dbReference type="Gene3D" id="2.120.10.70">
    <property type="entry name" value="Fucose-specific lectin"/>
    <property type="match status" value="1"/>
</dbReference>
<dbReference type="SUPFAM" id="SSF89372">
    <property type="entry name" value="Fucose-specific lectin"/>
    <property type="match status" value="1"/>
</dbReference>
<dbReference type="GeneID" id="19906569"/>
<dbReference type="RefSeq" id="XP_007785309.1">
    <property type="nucleotide sequence ID" value="XM_007787119.1"/>
</dbReference>
<dbReference type="HOGENOM" id="CLU_473271_0_0_1"/>